<feature type="site" description="Interaction with target DNA" evidence="6">
    <location>
        <position position="85"/>
    </location>
</feature>
<dbReference type="Pfam" id="PF04493">
    <property type="entry name" value="Endonuclease_5"/>
    <property type="match status" value="1"/>
</dbReference>
<keyword evidence="4 6" id="KW-0255">Endonuclease</keyword>
<dbReference type="GO" id="GO:0004519">
    <property type="term" value="F:endonuclease activity"/>
    <property type="evidence" value="ECO:0007669"/>
    <property type="project" value="UniProtKB-KW"/>
</dbReference>
<name>A0ABV6UM21_9ACTN</name>
<evidence type="ECO:0000256" key="6">
    <source>
        <dbReference type="HAMAP-Rule" id="MF_00801"/>
    </source>
</evidence>
<evidence type="ECO:0000256" key="1">
    <source>
        <dbReference type="ARBA" id="ARBA00004496"/>
    </source>
</evidence>
<dbReference type="Proteomes" id="UP001592528">
    <property type="component" value="Unassembled WGS sequence"/>
</dbReference>
<proteinExistence type="inferred from homology"/>
<dbReference type="PANTHER" id="PTHR28511">
    <property type="entry name" value="ENDONUCLEASE V"/>
    <property type="match status" value="1"/>
</dbReference>
<evidence type="ECO:0000313" key="8">
    <source>
        <dbReference type="Proteomes" id="UP001592528"/>
    </source>
</evidence>
<protein>
    <recommendedName>
        <fullName evidence="6">Endonuclease V</fullName>
        <ecNumber evidence="6">3.1.21.7</ecNumber>
    </recommendedName>
    <alternativeName>
        <fullName evidence="6">Deoxyinosine 3'endonuclease</fullName>
    </alternativeName>
    <alternativeName>
        <fullName evidence="6">Deoxyribonuclease V</fullName>
        <shortName evidence="6">DNase V</shortName>
    </alternativeName>
</protein>
<dbReference type="EMBL" id="JBHEZZ010000006">
    <property type="protein sequence ID" value="MFC1402497.1"/>
    <property type="molecule type" value="Genomic_DNA"/>
</dbReference>
<keyword evidence="6" id="KW-0460">Magnesium</keyword>
<feature type="binding site" evidence="6">
    <location>
        <position position="43"/>
    </location>
    <ligand>
        <name>Mg(2+)</name>
        <dbReference type="ChEBI" id="CHEBI:18420"/>
    </ligand>
</feature>
<evidence type="ECO:0000256" key="2">
    <source>
        <dbReference type="ARBA" id="ARBA00022490"/>
    </source>
</evidence>
<comment type="caution">
    <text evidence="7">The sequence shown here is derived from an EMBL/GenBank/DDBJ whole genome shotgun (WGS) entry which is preliminary data.</text>
</comment>
<evidence type="ECO:0000256" key="3">
    <source>
        <dbReference type="ARBA" id="ARBA00022722"/>
    </source>
</evidence>
<dbReference type="PANTHER" id="PTHR28511:SF1">
    <property type="entry name" value="ENDONUCLEASE V"/>
    <property type="match status" value="1"/>
</dbReference>
<keyword evidence="5 6" id="KW-0378">Hydrolase</keyword>
<keyword evidence="6" id="KW-0227">DNA damage</keyword>
<organism evidence="7 8">
    <name type="scientific">Streptacidiphilus cavernicola</name>
    <dbReference type="NCBI Taxonomy" id="3342716"/>
    <lineage>
        <taxon>Bacteria</taxon>
        <taxon>Bacillati</taxon>
        <taxon>Actinomycetota</taxon>
        <taxon>Actinomycetes</taxon>
        <taxon>Kitasatosporales</taxon>
        <taxon>Streptomycetaceae</taxon>
        <taxon>Streptacidiphilus</taxon>
    </lineage>
</organism>
<dbReference type="CDD" id="cd06559">
    <property type="entry name" value="Endonuclease_V"/>
    <property type="match status" value="1"/>
</dbReference>
<comment type="subcellular location">
    <subcellularLocation>
        <location evidence="1 6">Cytoplasm</location>
    </subcellularLocation>
</comment>
<gene>
    <name evidence="6" type="primary">nfi</name>
    <name evidence="7" type="ORF">ACEZDJ_14510</name>
</gene>
<evidence type="ECO:0000256" key="5">
    <source>
        <dbReference type="ARBA" id="ARBA00022801"/>
    </source>
</evidence>
<dbReference type="InterPro" id="IPR007581">
    <property type="entry name" value="Endonuclease-V"/>
</dbReference>
<evidence type="ECO:0000256" key="4">
    <source>
        <dbReference type="ARBA" id="ARBA00022759"/>
    </source>
</evidence>
<dbReference type="RefSeq" id="WP_030249912.1">
    <property type="nucleotide sequence ID" value="NZ_JBHEZZ010000006.1"/>
</dbReference>
<keyword evidence="3 6" id="KW-0540">Nuclease</keyword>
<dbReference type="EC" id="3.1.21.7" evidence="6"/>
<comment type="similarity">
    <text evidence="6">Belongs to the endonuclease V family.</text>
</comment>
<evidence type="ECO:0000313" key="7">
    <source>
        <dbReference type="EMBL" id="MFC1402497.1"/>
    </source>
</evidence>
<keyword evidence="6" id="KW-0479">Metal-binding</keyword>
<dbReference type="HAMAP" id="MF_00801">
    <property type="entry name" value="Endonuclease_5"/>
    <property type="match status" value="1"/>
</dbReference>
<accession>A0ABV6UM21</accession>
<comment type="cofactor">
    <cofactor evidence="6">
        <name>Mg(2+)</name>
        <dbReference type="ChEBI" id="CHEBI:18420"/>
    </cofactor>
</comment>
<comment type="function">
    <text evidence="6">DNA repair enzyme involved in the repair of deaminated bases. Selectively cleaves double-stranded DNA at the second phosphodiester bond 3' to a deoxyinosine leaving behind the intact lesion on the nicked DNA.</text>
</comment>
<reference evidence="7 8" key="1">
    <citation type="submission" date="2024-09" db="EMBL/GenBank/DDBJ databases">
        <authorList>
            <person name="Lee S.D."/>
        </authorList>
    </citation>
    <scope>NUCLEOTIDE SEQUENCE [LARGE SCALE GENOMIC DNA]</scope>
    <source>
        <strain evidence="7 8">N1-5</strain>
    </source>
</reference>
<keyword evidence="8" id="KW-1185">Reference proteome</keyword>
<keyword evidence="6" id="KW-0234">DNA repair</keyword>
<comment type="catalytic activity">
    <reaction evidence="6">
        <text>Endonucleolytic cleavage at apurinic or apyrimidinic sites to products with a 5'-phosphate.</text>
        <dbReference type="EC" id="3.1.21.7"/>
    </reaction>
</comment>
<feature type="binding site" evidence="6">
    <location>
        <position position="115"/>
    </location>
    <ligand>
        <name>Mg(2+)</name>
        <dbReference type="ChEBI" id="CHEBI:18420"/>
    </ligand>
</feature>
<dbReference type="Gene3D" id="3.30.2170.10">
    <property type="entry name" value="archaeoglobus fulgidus dsm 4304 superfamily"/>
    <property type="match status" value="1"/>
</dbReference>
<keyword evidence="2 6" id="KW-0963">Cytoplasm</keyword>
<sequence length="245" mass="25838">MRLQLTPDWPSDQDGAHRVQERLRPLVRNRPLPAPPRTLAGLDVAYEGGHGSAEDRVAAAVVVLDARTLEVVDRATAVGTAGFPYVPGLFAFRELPVLVAALEQLATTPDLLLCDGQGLAHPRRFGLACHLGVLTGLPTLGVAKTPLLGSWDEPGPFRGDSADVRDGGEVVARMLRTQDGVKPVTVSTGHLITLDDACAQVLAAAPRYRLPETTLPQPSAGGTPFADRLCRDALAAADRSGVPLS</sequence>